<protein>
    <submittedName>
        <fullName evidence="1">Uncharacterized protein</fullName>
    </submittedName>
</protein>
<evidence type="ECO:0000313" key="2">
    <source>
        <dbReference type="Proteomes" id="UP001222325"/>
    </source>
</evidence>
<evidence type="ECO:0000313" key="1">
    <source>
        <dbReference type="EMBL" id="KAJ7063014.1"/>
    </source>
</evidence>
<reference evidence="1" key="1">
    <citation type="submission" date="2023-03" db="EMBL/GenBank/DDBJ databases">
        <title>Massive genome expansion in bonnet fungi (Mycena s.s.) driven by repeated elements and novel gene families across ecological guilds.</title>
        <authorList>
            <consortium name="Lawrence Berkeley National Laboratory"/>
            <person name="Harder C.B."/>
            <person name="Miyauchi S."/>
            <person name="Viragh M."/>
            <person name="Kuo A."/>
            <person name="Thoen E."/>
            <person name="Andreopoulos B."/>
            <person name="Lu D."/>
            <person name="Skrede I."/>
            <person name="Drula E."/>
            <person name="Henrissat B."/>
            <person name="Morin E."/>
            <person name="Kohler A."/>
            <person name="Barry K."/>
            <person name="LaButti K."/>
            <person name="Morin E."/>
            <person name="Salamov A."/>
            <person name="Lipzen A."/>
            <person name="Mereny Z."/>
            <person name="Hegedus B."/>
            <person name="Baldrian P."/>
            <person name="Stursova M."/>
            <person name="Weitz H."/>
            <person name="Taylor A."/>
            <person name="Grigoriev I.V."/>
            <person name="Nagy L.G."/>
            <person name="Martin F."/>
            <person name="Kauserud H."/>
        </authorList>
    </citation>
    <scope>NUCLEOTIDE SEQUENCE</scope>
    <source>
        <strain evidence="1">CBHHK173m</strain>
    </source>
</reference>
<organism evidence="1 2">
    <name type="scientific">Mycena belliarum</name>
    <dbReference type="NCBI Taxonomy" id="1033014"/>
    <lineage>
        <taxon>Eukaryota</taxon>
        <taxon>Fungi</taxon>
        <taxon>Dikarya</taxon>
        <taxon>Basidiomycota</taxon>
        <taxon>Agaricomycotina</taxon>
        <taxon>Agaricomycetes</taxon>
        <taxon>Agaricomycetidae</taxon>
        <taxon>Agaricales</taxon>
        <taxon>Marasmiineae</taxon>
        <taxon>Mycenaceae</taxon>
        <taxon>Mycena</taxon>
    </lineage>
</organism>
<sequence length="160" mass="18094">MSRTTIPPMLRELDKPPTSFGPCSVPLYLGDNFDGHASFSRTRNKTYWILFLTRCQGAYSLKTTCLRAKGKAYTEEEAVGCFENWDDVLVIWALHCFHRHGRCPRHRDHCGLGDCVACHNEARDGAADRIIRVARKGAASVKQETATREQAKVDLIVKRE</sequence>
<accession>A0AAD6TM22</accession>
<keyword evidence="2" id="KW-1185">Reference proteome</keyword>
<comment type="caution">
    <text evidence="1">The sequence shown here is derived from an EMBL/GenBank/DDBJ whole genome shotgun (WGS) entry which is preliminary data.</text>
</comment>
<feature type="non-terminal residue" evidence="1">
    <location>
        <position position="1"/>
    </location>
</feature>
<dbReference type="AlphaFoldDB" id="A0AAD6TM22"/>
<name>A0AAD6TM22_9AGAR</name>
<gene>
    <name evidence="1" type="ORF">B0H15DRAFT_807828</name>
</gene>
<dbReference type="Proteomes" id="UP001222325">
    <property type="component" value="Unassembled WGS sequence"/>
</dbReference>
<proteinExistence type="predicted"/>
<dbReference type="EMBL" id="JARJCN010000208">
    <property type="protein sequence ID" value="KAJ7063014.1"/>
    <property type="molecule type" value="Genomic_DNA"/>
</dbReference>